<feature type="domain" description="HTH myb-type" evidence="4">
    <location>
        <begin position="83"/>
        <end position="130"/>
    </location>
</feature>
<dbReference type="InterPro" id="IPR009057">
    <property type="entry name" value="Homeodomain-like_sf"/>
</dbReference>
<feature type="domain" description="HTH myb-type" evidence="4">
    <location>
        <begin position="131"/>
        <end position="185"/>
    </location>
</feature>
<feature type="domain" description="Myb-like" evidence="3">
    <location>
        <begin position="131"/>
        <end position="181"/>
    </location>
</feature>
<dbReference type="SMART" id="SM00717">
    <property type="entry name" value="SANT"/>
    <property type="match status" value="2"/>
</dbReference>
<dbReference type="GO" id="GO:0005634">
    <property type="term" value="C:nucleus"/>
    <property type="evidence" value="ECO:0007669"/>
    <property type="project" value="TreeGrafter"/>
</dbReference>
<organism evidence="5 6">
    <name type="scientific">Cymbomonas tetramitiformis</name>
    <dbReference type="NCBI Taxonomy" id="36881"/>
    <lineage>
        <taxon>Eukaryota</taxon>
        <taxon>Viridiplantae</taxon>
        <taxon>Chlorophyta</taxon>
        <taxon>Pyramimonadophyceae</taxon>
        <taxon>Pyramimonadales</taxon>
        <taxon>Pyramimonadaceae</taxon>
        <taxon>Cymbomonas</taxon>
    </lineage>
</organism>
<dbReference type="PANTHER" id="PTHR45614">
    <property type="entry name" value="MYB PROTEIN-RELATED"/>
    <property type="match status" value="1"/>
</dbReference>
<comment type="caution">
    <text evidence="5">The sequence shown here is derived from an EMBL/GenBank/DDBJ whole genome shotgun (WGS) entry which is preliminary data.</text>
</comment>
<dbReference type="Gene3D" id="1.10.10.60">
    <property type="entry name" value="Homeodomain-like"/>
    <property type="match status" value="2"/>
</dbReference>
<gene>
    <name evidence="5" type="ORF">CYMTET_19588</name>
</gene>
<dbReference type="EMBL" id="LGRX02009164">
    <property type="protein sequence ID" value="KAK3272097.1"/>
    <property type="molecule type" value="Genomic_DNA"/>
</dbReference>
<reference evidence="5 6" key="1">
    <citation type="journal article" date="2015" name="Genome Biol. Evol.">
        <title>Comparative Genomics of a Bacterivorous Green Alga Reveals Evolutionary Causalities and Consequences of Phago-Mixotrophic Mode of Nutrition.</title>
        <authorList>
            <person name="Burns J.A."/>
            <person name="Paasch A."/>
            <person name="Narechania A."/>
            <person name="Kim E."/>
        </authorList>
    </citation>
    <scope>NUCLEOTIDE SEQUENCE [LARGE SCALE GENOMIC DNA]</scope>
    <source>
        <strain evidence="5 6">PLY_AMNH</strain>
    </source>
</reference>
<keyword evidence="2" id="KW-0238">DNA-binding</keyword>
<keyword evidence="1" id="KW-0677">Repeat</keyword>
<dbReference type="InterPro" id="IPR017930">
    <property type="entry name" value="Myb_dom"/>
</dbReference>
<dbReference type="AlphaFoldDB" id="A0AAE0G6A1"/>
<evidence type="ECO:0000256" key="1">
    <source>
        <dbReference type="ARBA" id="ARBA00022737"/>
    </source>
</evidence>
<sequence>MVTYDLPGMELAHEANEIFATVTPSPETCAQTIDRGVESTSLGASAEPQISESVEGIAVTSNLRPAARDRTESEVGMAARAPVKGQWTTAEDETLRRLVGKYGPKTWSIIAAQLEGRVGKQCRERWHNHLKNDIKKDAWTPEEERILVESHNRLGNRWAEIAKLLHGRTDNAIKNHWNSTMRRKVRSMPPAHFSFHKLAFGSEMRDSETRASASVIF</sequence>
<proteinExistence type="predicted"/>
<evidence type="ECO:0000259" key="4">
    <source>
        <dbReference type="PROSITE" id="PS51294"/>
    </source>
</evidence>
<name>A0AAE0G6A1_9CHLO</name>
<feature type="domain" description="Myb-like" evidence="3">
    <location>
        <begin position="84"/>
        <end position="130"/>
    </location>
</feature>
<keyword evidence="6" id="KW-1185">Reference proteome</keyword>
<dbReference type="InterPro" id="IPR001005">
    <property type="entry name" value="SANT/Myb"/>
</dbReference>
<dbReference type="Pfam" id="PF13921">
    <property type="entry name" value="Myb_DNA-bind_6"/>
    <property type="match status" value="1"/>
</dbReference>
<dbReference type="PANTHER" id="PTHR45614:SF25">
    <property type="entry name" value="MYB PROTEIN"/>
    <property type="match status" value="1"/>
</dbReference>
<dbReference type="GO" id="GO:0000278">
    <property type="term" value="P:mitotic cell cycle"/>
    <property type="evidence" value="ECO:0007669"/>
    <property type="project" value="TreeGrafter"/>
</dbReference>
<protein>
    <submittedName>
        <fullName evidence="5">Uncharacterized protein</fullName>
    </submittedName>
</protein>
<dbReference type="SUPFAM" id="SSF46689">
    <property type="entry name" value="Homeodomain-like"/>
    <property type="match status" value="1"/>
</dbReference>
<dbReference type="PROSITE" id="PS51294">
    <property type="entry name" value="HTH_MYB"/>
    <property type="match status" value="2"/>
</dbReference>
<accession>A0AAE0G6A1</accession>
<dbReference type="InterPro" id="IPR050560">
    <property type="entry name" value="MYB_TF"/>
</dbReference>
<dbReference type="PROSITE" id="PS50090">
    <property type="entry name" value="MYB_LIKE"/>
    <property type="match status" value="2"/>
</dbReference>
<dbReference type="GO" id="GO:0000981">
    <property type="term" value="F:DNA-binding transcription factor activity, RNA polymerase II-specific"/>
    <property type="evidence" value="ECO:0007669"/>
    <property type="project" value="TreeGrafter"/>
</dbReference>
<evidence type="ECO:0000259" key="3">
    <source>
        <dbReference type="PROSITE" id="PS50090"/>
    </source>
</evidence>
<dbReference type="Proteomes" id="UP001190700">
    <property type="component" value="Unassembled WGS sequence"/>
</dbReference>
<dbReference type="FunFam" id="1.10.10.60:FF:000010">
    <property type="entry name" value="Transcriptional activator Myb isoform A"/>
    <property type="match status" value="1"/>
</dbReference>
<evidence type="ECO:0000256" key="2">
    <source>
        <dbReference type="ARBA" id="ARBA00023125"/>
    </source>
</evidence>
<dbReference type="GO" id="GO:0045944">
    <property type="term" value="P:positive regulation of transcription by RNA polymerase II"/>
    <property type="evidence" value="ECO:0007669"/>
    <property type="project" value="TreeGrafter"/>
</dbReference>
<evidence type="ECO:0000313" key="5">
    <source>
        <dbReference type="EMBL" id="KAK3272097.1"/>
    </source>
</evidence>
<dbReference type="CDD" id="cd00167">
    <property type="entry name" value="SANT"/>
    <property type="match status" value="2"/>
</dbReference>
<evidence type="ECO:0000313" key="6">
    <source>
        <dbReference type="Proteomes" id="UP001190700"/>
    </source>
</evidence>
<dbReference type="GO" id="GO:0000978">
    <property type="term" value="F:RNA polymerase II cis-regulatory region sequence-specific DNA binding"/>
    <property type="evidence" value="ECO:0007669"/>
    <property type="project" value="TreeGrafter"/>
</dbReference>